<proteinExistence type="predicted"/>
<name>A0A0G3BS14_9BURK</name>
<evidence type="ECO:0000313" key="2">
    <source>
        <dbReference type="EMBL" id="AKJ32222.1"/>
    </source>
</evidence>
<feature type="compositionally biased region" description="Basic residues" evidence="1">
    <location>
        <begin position="1"/>
        <end position="10"/>
    </location>
</feature>
<dbReference type="KEGG" id="pbh:AAW51_5531"/>
<evidence type="ECO:0000256" key="1">
    <source>
        <dbReference type="SAM" id="MobiDB-lite"/>
    </source>
</evidence>
<gene>
    <name evidence="2" type="ORF">AAW51_5531</name>
</gene>
<dbReference type="Proteomes" id="UP000035352">
    <property type="component" value="Chromosome"/>
</dbReference>
<feature type="compositionally biased region" description="Basic and acidic residues" evidence="1">
    <location>
        <begin position="32"/>
        <end position="41"/>
    </location>
</feature>
<feature type="region of interest" description="Disordered" evidence="1">
    <location>
        <begin position="1"/>
        <end position="70"/>
    </location>
</feature>
<dbReference type="EMBL" id="CP011371">
    <property type="protein sequence ID" value="AKJ32222.1"/>
    <property type="molecule type" value="Genomic_DNA"/>
</dbReference>
<reference evidence="2 3" key="1">
    <citation type="submission" date="2015-05" db="EMBL/GenBank/DDBJ databases">
        <authorList>
            <person name="Tang B."/>
            <person name="Yu Y."/>
        </authorList>
    </citation>
    <scope>NUCLEOTIDE SEQUENCE [LARGE SCALE GENOMIC DNA]</scope>
    <source>
        <strain evidence="2 3">DSM 7029</strain>
    </source>
</reference>
<organism evidence="2 3">
    <name type="scientific">Caldimonas brevitalea</name>
    <dbReference type="NCBI Taxonomy" id="413882"/>
    <lineage>
        <taxon>Bacteria</taxon>
        <taxon>Pseudomonadati</taxon>
        <taxon>Pseudomonadota</taxon>
        <taxon>Betaproteobacteria</taxon>
        <taxon>Burkholderiales</taxon>
        <taxon>Sphaerotilaceae</taxon>
        <taxon>Caldimonas</taxon>
    </lineage>
</organism>
<protein>
    <submittedName>
        <fullName evidence="2">Uncharacterized protein</fullName>
    </submittedName>
</protein>
<feature type="compositionally biased region" description="Basic residues" evidence="1">
    <location>
        <begin position="60"/>
        <end position="70"/>
    </location>
</feature>
<sequence length="227" mass="24805">MRPCRHRRRATNTPTPGSESGRAGPTPAQPVDADHRADHRSLHTGGCPRSHPLAGTAGREHRRWTGRRAHHRPRLGCAAIALGPLLWAQAALACALPQLEVEASEPLTFPLRLAPIVSISLRAERGGADARPAATEDCRRFRPSVEDVRHYLQTARELSSRDHRGPRPSAPCSVAGMVRFADGRTAQWRMQQDMGGTLSFVNGREHYLYCRTCQITAAPTLPGSADP</sequence>
<accession>A0A0G3BS14</accession>
<dbReference type="AlphaFoldDB" id="A0A0G3BS14"/>
<keyword evidence="3" id="KW-1185">Reference proteome</keyword>
<evidence type="ECO:0000313" key="3">
    <source>
        <dbReference type="Proteomes" id="UP000035352"/>
    </source>
</evidence>